<dbReference type="InterPro" id="IPR029063">
    <property type="entry name" value="SAM-dependent_MTases_sf"/>
</dbReference>
<dbReference type="SUPFAM" id="SSF53335">
    <property type="entry name" value="S-adenosyl-L-methionine-dependent methyltransferases"/>
    <property type="match status" value="1"/>
</dbReference>
<dbReference type="CDD" id="cd02440">
    <property type="entry name" value="AdoMet_MTases"/>
    <property type="match status" value="1"/>
</dbReference>
<dbReference type="RefSeq" id="WP_203735821.1">
    <property type="nucleotide sequence ID" value="NZ_BAAATX010000067.1"/>
</dbReference>
<keyword evidence="2" id="KW-1185">Reference proteome</keyword>
<dbReference type="Proteomes" id="UP000637628">
    <property type="component" value="Unassembled WGS sequence"/>
</dbReference>
<sequence>MTRALGDAQPPDSSVSLDYFTGLYLAKEDPWDLATKWHDQRKYAITVASLPKRHYRRCYEPGASVGLLTRLLAERCDEILAVDCVPEAVRTAEENLRDLPHVRVEEAMLPAELPDGTFDLILVGDLFYYLSAEDFDELVDGLLARLESGGDLVSVHFRDRENPGNYDGFNVHEKLAGKPGITRIVHHEDEWFVLDVFRANDER</sequence>
<evidence type="ECO:0000313" key="1">
    <source>
        <dbReference type="EMBL" id="GIE07988.1"/>
    </source>
</evidence>
<dbReference type="Pfam" id="PF05401">
    <property type="entry name" value="NodS"/>
    <property type="match status" value="1"/>
</dbReference>
<dbReference type="PANTHER" id="PTHR43861:SF1">
    <property type="entry name" value="TRANS-ACONITATE 2-METHYLTRANSFERASE"/>
    <property type="match status" value="1"/>
</dbReference>
<name>A0ABQ3ZDS9_9ACTN</name>
<protein>
    <submittedName>
        <fullName evidence="1">Methyltransferase</fullName>
    </submittedName>
</protein>
<dbReference type="EMBL" id="BOML01000096">
    <property type="protein sequence ID" value="GIE07988.1"/>
    <property type="molecule type" value="Genomic_DNA"/>
</dbReference>
<proteinExistence type="predicted"/>
<accession>A0ABQ3ZDS9</accession>
<dbReference type="InterPro" id="IPR008715">
    <property type="entry name" value="SAM-MeTfrase_NodS-like"/>
</dbReference>
<comment type="caution">
    <text evidence="1">The sequence shown here is derived from an EMBL/GenBank/DDBJ whole genome shotgun (WGS) entry which is preliminary data.</text>
</comment>
<dbReference type="PANTHER" id="PTHR43861">
    <property type="entry name" value="TRANS-ACONITATE 2-METHYLTRANSFERASE-RELATED"/>
    <property type="match status" value="1"/>
</dbReference>
<organism evidence="1 2">
    <name type="scientific">Paractinoplanes durhamensis</name>
    <dbReference type="NCBI Taxonomy" id="113563"/>
    <lineage>
        <taxon>Bacteria</taxon>
        <taxon>Bacillati</taxon>
        <taxon>Actinomycetota</taxon>
        <taxon>Actinomycetes</taxon>
        <taxon>Micromonosporales</taxon>
        <taxon>Micromonosporaceae</taxon>
        <taxon>Paractinoplanes</taxon>
    </lineage>
</organism>
<dbReference type="GO" id="GO:0032259">
    <property type="term" value="P:methylation"/>
    <property type="evidence" value="ECO:0007669"/>
    <property type="project" value="UniProtKB-KW"/>
</dbReference>
<keyword evidence="1" id="KW-0489">Methyltransferase</keyword>
<evidence type="ECO:0000313" key="2">
    <source>
        <dbReference type="Proteomes" id="UP000637628"/>
    </source>
</evidence>
<dbReference type="Gene3D" id="3.40.50.150">
    <property type="entry name" value="Vaccinia Virus protein VP39"/>
    <property type="match status" value="1"/>
</dbReference>
<keyword evidence="1" id="KW-0808">Transferase</keyword>
<reference evidence="1 2" key="1">
    <citation type="submission" date="2021-01" db="EMBL/GenBank/DDBJ databases">
        <title>Whole genome shotgun sequence of Actinoplanes durhamensis NBRC 14914.</title>
        <authorList>
            <person name="Komaki H."/>
            <person name="Tamura T."/>
        </authorList>
    </citation>
    <scope>NUCLEOTIDE SEQUENCE [LARGE SCALE GENOMIC DNA]</scope>
    <source>
        <strain evidence="1 2">NBRC 14914</strain>
    </source>
</reference>
<dbReference type="GO" id="GO:0008168">
    <property type="term" value="F:methyltransferase activity"/>
    <property type="evidence" value="ECO:0007669"/>
    <property type="project" value="UniProtKB-KW"/>
</dbReference>
<gene>
    <name evidence="1" type="ORF">Adu01nite_93380</name>
</gene>